<comment type="caution">
    <text evidence="11">The sequence shown here is derived from an EMBL/GenBank/DDBJ whole genome shotgun (WGS) entry which is preliminary data.</text>
</comment>
<dbReference type="GO" id="GO:0005886">
    <property type="term" value="C:plasma membrane"/>
    <property type="evidence" value="ECO:0007669"/>
    <property type="project" value="UniProtKB-SubCell"/>
</dbReference>
<dbReference type="OrthoDB" id="4142200at2759"/>
<evidence type="ECO:0000256" key="5">
    <source>
        <dbReference type="ARBA" id="ARBA00023136"/>
    </source>
</evidence>
<keyword evidence="8" id="KW-0813">Transport</keyword>
<feature type="transmembrane region" description="Helical" evidence="9">
    <location>
        <begin position="432"/>
        <end position="456"/>
    </location>
</feature>
<dbReference type="AlphaFoldDB" id="A0A482WTP1"/>
<dbReference type="PROSITE" id="PS00216">
    <property type="entry name" value="SUGAR_TRANSPORT_1"/>
    <property type="match status" value="1"/>
</dbReference>
<dbReference type="STRING" id="195883.A0A482WTP1"/>
<name>A0A482WTP1_LAOST</name>
<protein>
    <recommendedName>
        <fullName evidence="10">Major facilitator superfamily (MFS) profile domain-containing protein</fullName>
    </recommendedName>
</protein>
<dbReference type="Gene3D" id="1.20.1250.20">
    <property type="entry name" value="MFS general substrate transporter like domains"/>
    <property type="match status" value="1"/>
</dbReference>
<dbReference type="CDD" id="cd17358">
    <property type="entry name" value="MFS_GLUT6_8_Class3_like"/>
    <property type="match status" value="1"/>
</dbReference>
<reference evidence="11 12" key="1">
    <citation type="journal article" date="2017" name="Gigascience">
        <title>Genome sequence of the small brown planthopper, Laodelphax striatellus.</title>
        <authorList>
            <person name="Zhu J."/>
            <person name="Jiang F."/>
            <person name="Wang X."/>
            <person name="Yang P."/>
            <person name="Bao Y."/>
            <person name="Zhao W."/>
            <person name="Wang W."/>
            <person name="Lu H."/>
            <person name="Wang Q."/>
            <person name="Cui N."/>
            <person name="Li J."/>
            <person name="Chen X."/>
            <person name="Luo L."/>
            <person name="Yu J."/>
            <person name="Kang L."/>
            <person name="Cui F."/>
        </authorList>
    </citation>
    <scope>NUCLEOTIDE SEQUENCE [LARGE SCALE GENOMIC DNA]</scope>
    <source>
        <strain evidence="11">Lst14</strain>
    </source>
</reference>
<dbReference type="Proteomes" id="UP000291343">
    <property type="component" value="Unassembled WGS sequence"/>
</dbReference>
<keyword evidence="12" id="KW-1185">Reference proteome</keyword>
<evidence type="ECO:0000313" key="11">
    <source>
        <dbReference type="EMBL" id="RZF36873.1"/>
    </source>
</evidence>
<sequence>MELQTPDHFANHKDAVEDQKKIRASRKNLYLAAISANLALSACGCCFAWTSPVIPKLKQPGSFIHLDEFLGSWVGSLLMLGSAVGPFIAGIMIDAVGRKWTLLVDSVVLLVAWAILASAQSVWMLFVGRFMCGIAVGIIFMGVPLYIAEIAEDKLRGALGSVIELFLSAGFMIEYCAGPFLSYNNLILVSVILPILFIITFIWMPESPHYLLASGRRTDAAKSLRWLRGNISHDAVEKEITQIEAFLEESSEKKVSLRDLITNRGNLKALYVSVGLLSLQQLSGINVIQFYVQPIFVKTGSSLEPKYSAMIVGGVQLISACFTAPLTRKLGFKIPLLISSAGTCVAQVLLGFYFYMEEQKMDAVVYFAWVPIFSLVLYIFVFCSGLGPLPWAVMGEMFAPNMKALASAVITSFTFLLSFFVTKFFANICIRLGTHFAFGIFGASCGVSFVFVYYCVPNTKGMSLQDIQDKLNKVKTPPEPTKYVTKL</sequence>
<accession>A0A482WTP1</accession>
<dbReference type="SMR" id="A0A482WTP1"/>
<feature type="transmembrane region" description="Helical" evidence="9">
    <location>
        <begin position="100"/>
        <end position="116"/>
    </location>
</feature>
<dbReference type="PROSITE" id="PS00217">
    <property type="entry name" value="SUGAR_TRANSPORT_2"/>
    <property type="match status" value="1"/>
</dbReference>
<dbReference type="InterPro" id="IPR044775">
    <property type="entry name" value="MFS_ERD6/Tret1-like"/>
</dbReference>
<feature type="transmembrane region" description="Helical" evidence="9">
    <location>
        <begin position="70"/>
        <end position="93"/>
    </location>
</feature>
<evidence type="ECO:0000256" key="4">
    <source>
        <dbReference type="ARBA" id="ARBA00022989"/>
    </source>
</evidence>
<evidence type="ECO:0000259" key="10">
    <source>
        <dbReference type="PROSITE" id="PS50850"/>
    </source>
</evidence>
<evidence type="ECO:0000313" key="12">
    <source>
        <dbReference type="Proteomes" id="UP000291343"/>
    </source>
</evidence>
<dbReference type="Pfam" id="PF00083">
    <property type="entry name" value="Sugar_tr"/>
    <property type="match status" value="1"/>
</dbReference>
<feature type="domain" description="Major facilitator superfamily (MFS) profile" evidence="10">
    <location>
        <begin position="1"/>
        <end position="460"/>
    </location>
</feature>
<feature type="transmembrane region" description="Helical" evidence="9">
    <location>
        <begin position="334"/>
        <end position="356"/>
    </location>
</feature>
<feature type="transmembrane region" description="Helical" evidence="9">
    <location>
        <begin position="405"/>
        <end position="426"/>
    </location>
</feature>
<dbReference type="GO" id="GO:0051119">
    <property type="term" value="F:sugar transmembrane transporter activity"/>
    <property type="evidence" value="ECO:0007669"/>
    <property type="project" value="InterPro"/>
</dbReference>
<comment type="similarity">
    <text evidence="7">Belongs to the major facilitator superfamily. Sugar transporter (TC 2.A.1.1) family. Trehalose transporter subfamily.</text>
</comment>
<keyword evidence="4 9" id="KW-1133">Transmembrane helix</keyword>
<proteinExistence type="inferred from homology"/>
<dbReference type="PRINTS" id="PR00171">
    <property type="entry name" value="SUGRTRNSPORT"/>
</dbReference>
<keyword evidence="2" id="KW-1003">Cell membrane</keyword>
<gene>
    <name evidence="11" type="ORF">LSTR_LSTR004561</name>
</gene>
<dbReference type="InterPro" id="IPR050549">
    <property type="entry name" value="MFS_Trehalose_Transporter"/>
</dbReference>
<evidence type="ECO:0000256" key="7">
    <source>
        <dbReference type="ARBA" id="ARBA00024348"/>
    </source>
</evidence>
<evidence type="ECO:0000256" key="1">
    <source>
        <dbReference type="ARBA" id="ARBA00004651"/>
    </source>
</evidence>
<evidence type="ECO:0000256" key="8">
    <source>
        <dbReference type="RuleBase" id="RU003346"/>
    </source>
</evidence>
<dbReference type="InterPro" id="IPR036259">
    <property type="entry name" value="MFS_trans_sf"/>
</dbReference>
<dbReference type="EMBL" id="QKKF02025464">
    <property type="protein sequence ID" value="RZF36873.1"/>
    <property type="molecule type" value="Genomic_DNA"/>
</dbReference>
<keyword evidence="5 9" id="KW-0472">Membrane</keyword>
<dbReference type="NCBIfam" id="TIGR00879">
    <property type="entry name" value="SP"/>
    <property type="match status" value="1"/>
</dbReference>
<organism evidence="11 12">
    <name type="scientific">Laodelphax striatellus</name>
    <name type="common">Small brown planthopper</name>
    <name type="synonym">Delphax striatella</name>
    <dbReference type="NCBI Taxonomy" id="195883"/>
    <lineage>
        <taxon>Eukaryota</taxon>
        <taxon>Metazoa</taxon>
        <taxon>Ecdysozoa</taxon>
        <taxon>Arthropoda</taxon>
        <taxon>Hexapoda</taxon>
        <taxon>Insecta</taxon>
        <taxon>Pterygota</taxon>
        <taxon>Neoptera</taxon>
        <taxon>Paraneoptera</taxon>
        <taxon>Hemiptera</taxon>
        <taxon>Auchenorrhyncha</taxon>
        <taxon>Fulgoroidea</taxon>
        <taxon>Delphacidae</taxon>
        <taxon>Criomorphinae</taxon>
        <taxon>Laodelphax</taxon>
    </lineage>
</organism>
<feature type="transmembrane region" description="Helical" evidence="9">
    <location>
        <begin position="29"/>
        <end position="50"/>
    </location>
</feature>
<dbReference type="PANTHER" id="PTHR48021">
    <property type="match status" value="1"/>
</dbReference>
<feature type="transmembrane region" description="Helical" evidence="9">
    <location>
        <begin position="186"/>
        <end position="204"/>
    </location>
</feature>
<dbReference type="InterPro" id="IPR005828">
    <property type="entry name" value="MFS_sugar_transport-like"/>
</dbReference>
<evidence type="ECO:0000256" key="3">
    <source>
        <dbReference type="ARBA" id="ARBA00022692"/>
    </source>
</evidence>
<feature type="transmembrane region" description="Helical" evidence="9">
    <location>
        <begin position="122"/>
        <end position="147"/>
    </location>
</feature>
<dbReference type="InParanoid" id="A0A482WTP1"/>
<dbReference type="InterPro" id="IPR020846">
    <property type="entry name" value="MFS_dom"/>
</dbReference>
<evidence type="ECO:0000256" key="9">
    <source>
        <dbReference type="SAM" id="Phobius"/>
    </source>
</evidence>
<dbReference type="PROSITE" id="PS50850">
    <property type="entry name" value="MFS"/>
    <property type="match status" value="1"/>
</dbReference>
<dbReference type="PANTHER" id="PTHR48021:SF47">
    <property type="entry name" value="GH17672P"/>
    <property type="match status" value="1"/>
</dbReference>
<evidence type="ECO:0000256" key="6">
    <source>
        <dbReference type="ARBA" id="ARBA00023180"/>
    </source>
</evidence>
<comment type="subcellular location">
    <subcellularLocation>
        <location evidence="1">Cell membrane</location>
        <topology evidence="1">Multi-pass membrane protein</topology>
    </subcellularLocation>
</comment>
<dbReference type="SUPFAM" id="SSF103473">
    <property type="entry name" value="MFS general substrate transporter"/>
    <property type="match status" value="1"/>
</dbReference>
<dbReference type="InterPro" id="IPR005829">
    <property type="entry name" value="Sugar_transporter_CS"/>
</dbReference>
<feature type="transmembrane region" description="Helical" evidence="9">
    <location>
        <begin position="368"/>
        <end position="393"/>
    </location>
</feature>
<evidence type="ECO:0000256" key="2">
    <source>
        <dbReference type="ARBA" id="ARBA00022475"/>
    </source>
</evidence>
<keyword evidence="6" id="KW-0325">Glycoprotein</keyword>
<dbReference type="InterPro" id="IPR003663">
    <property type="entry name" value="Sugar/inositol_transpt"/>
</dbReference>
<dbReference type="FunFam" id="1.20.1250.20:FF:000055">
    <property type="entry name" value="Facilitated trehalose transporter Tret1-2 homolog"/>
    <property type="match status" value="1"/>
</dbReference>
<dbReference type="FunCoup" id="A0A482WTP1">
    <property type="interactions" value="12"/>
</dbReference>
<keyword evidence="3 9" id="KW-0812">Transmembrane</keyword>